<proteinExistence type="predicted"/>
<evidence type="ECO:0000313" key="3">
    <source>
        <dbReference type="EMBL" id="EED96678.1"/>
    </source>
</evidence>
<accession>B8BS88</accession>
<dbReference type="InParanoid" id="B8BS88"/>
<reference evidence="3 4" key="1">
    <citation type="journal article" date="2004" name="Science">
        <title>The genome of the diatom Thalassiosira pseudonana: ecology, evolution, and metabolism.</title>
        <authorList>
            <person name="Armbrust E.V."/>
            <person name="Berges J.A."/>
            <person name="Bowler C."/>
            <person name="Green B.R."/>
            <person name="Martinez D."/>
            <person name="Putnam N.H."/>
            <person name="Zhou S."/>
            <person name="Allen A.E."/>
            <person name="Apt K.E."/>
            <person name="Bechner M."/>
            <person name="Brzezinski M.A."/>
            <person name="Chaal B.K."/>
            <person name="Chiovitti A."/>
            <person name="Davis A.K."/>
            <person name="Demarest M.S."/>
            <person name="Detter J.C."/>
            <person name="Glavina T."/>
            <person name="Goodstein D."/>
            <person name="Hadi M.Z."/>
            <person name="Hellsten U."/>
            <person name="Hildebrand M."/>
            <person name="Jenkins B.D."/>
            <person name="Jurka J."/>
            <person name="Kapitonov V.V."/>
            <person name="Kroger N."/>
            <person name="Lau W.W."/>
            <person name="Lane T.W."/>
            <person name="Larimer F.W."/>
            <person name="Lippmeier J.C."/>
            <person name="Lucas S."/>
            <person name="Medina M."/>
            <person name="Montsant A."/>
            <person name="Obornik M."/>
            <person name="Parker M.S."/>
            <person name="Palenik B."/>
            <person name="Pazour G.J."/>
            <person name="Richardson P.M."/>
            <person name="Rynearson T.A."/>
            <person name="Saito M.A."/>
            <person name="Schwartz D.C."/>
            <person name="Thamatrakoln K."/>
            <person name="Valentin K."/>
            <person name="Vardi A."/>
            <person name="Wilkerson F.P."/>
            <person name="Rokhsar D.S."/>
        </authorList>
    </citation>
    <scope>NUCLEOTIDE SEQUENCE [LARGE SCALE GENOMIC DNA]</scope>
    <source>
        <strain evidence="3 4">CCMP1335</strain>
    </source>
</reference>
<dbReference type="KEGG" id="tps:THAPSDRAFT_1899"/>
<keyword evidence="2" id="KW-0732">Signal</keyword>
<dbReference type="eggNOG" id="ENOG502T2VZ">
    <property type="taxonomic scope" value="Eukaryota"/>
</dbReference>
<keyword evidence="4" id="KW-1185">Reference proteome</keyword>
<dbReference type="AlphaFoldDB" id="B8BS88"/>
<evidence type="ECO:0000256" key="1">
    <source>
        <dbReference type="SAM" id="MobiDB-lite"/>
    </source>
</evidence>
<gene>
    <name evidence="3" type="ORF">THAPSDRAFT_1899</name>
</gene>
<dbReference type="Proteomes" id="UP000001449">
    <property type="component" value="Chromosome 1"/>
</dbReference>
<dbReference type="PaxDb" id="35128-Thaps1899"/>
<sequence>MAPMLLLLTLAIAIHSTKAFISPARPSISSNILHHHRTHRRPLTSRAPRHSLSSRLNLFGFGETKTDDQQGLLEDELARFSNLSSASNVDVKFDSLSIMIAEWSKLFIDNQDDKKKTMGLTTPVTVVPLPKGSSASNNEDVVDSTGVQLLFQKGKGGRSAYQDKDDEKNETKEKVAPVKDGGVEVRVEKMNDGSIQVVASRCEIEEGTLIKEMSEETILESLRKAVGAWTKEQ</sequence>
<feature type="chain" id="PRO_5002869190" evidence="2">
    <location>
        <begin position="20"/>
        <end position="233"/>
    </location>
</feature>
<reference evidence="3 4" key="2">
    <citation type="journal article" date="2008" name="Nature">
        <title>The Phaeodactylum genome reveals the evolutionary history of diatom genomes.</title>
        <authorList>
            <person name="Bowler C."/>
            <person name="Allen A.E."/>
            <person name="Badger J.H."/>
            <person name="Grimwood J."/>
            <person name="Jabbari K."/>
            <person name="Kuo A."/>
            <person name="Maheswari U."/>
            <person name="Martens C."/>
            <person name="Maumus F."/>
            <person name="Otillar R.P."/>
            <person name="Rayko E."/>
            <person name="Salamov A."/>
            <person name="Vandepoele K."/>
            <person name="Beszteri B."/>
            <person name="Gruber A."/>
            <person name="Heijde M."/>
            <person name="Katinka M."/>
            <person name="Mock T."/>
            <person name="Valentin K."/>
            <person name="Verret F."/>
            <person name="Berges J.A."/>
            <person name="Brownlee C."/>
            <person name="Cadoret J.P."/>
            <person name="Chiovitti A."/>
            <person name="Choi C.J."/>
            <person name="Coesel S."/>
            <person name="De Martino A."/>
            <person name="Detter J.C."/>
            <person name="Durkin C."/>
            <person name="Falciatore A."/>
            <person name="Fournet J."/>
            <person name="Haruta M."/>
            <person name="Huysman M.J."/>
            <person name="Jenkins B.D."/>
            <person name="Jiroutova K."/>
            <person name="Jorgensen R.E."/>
            <person name="Joubert Y."/>
            <person name="Kaplan A."/>
            <person name="Kroger N."/>
            <person name="Kroth P.G."/>
            <person name="La Roche J."/>
            <person name="Lindquist E."/>
            <person name="Lommer M."/>
            <person name="Martin-Jezequel V."/>
            <person name="Lopez P.J."/>
            <person name="Lucas S."/>
            <person name="Mangogna M."/>
            <person name="McGinnis K."/>
            <person name="Medlin L.K."/>
            <person name="Montsant A."/>
            <person name="Oudot-Le Secq M.P."/>
            <person name="Napoli C."/>
            <person name="Obornik M."/>
            <person name="Parker M.S."/>
            <person name="Petit J.L."/>
            <person name="Porcel B.M."/>
            <person name="Poulsen N."/>
            <person name="Robison M."/>
            <person name="Rychlewski L."/>
            <person name="Rynearson T.A."/>
            <person name="Schmutz J."/>
            <person name="Shapiro H."/>
            <person name="Siaut M."/>
            <person name="Stanley M."/>
            <person name="Sussman M.R."/>
            <person name="Taylor A.R."/>
            <person name="Vardi A."/>
            <person name="von Dassow P."/>
            <person name="Vyverman W."/>
            <person name="Willis A."/>
            <person name="Wyrwicz L.S."/>
            <person name="Rokhsar D.S."/>
            <person name="Weissenbach J."/>
            <person name="Armbrust E.V."/>
            <person name="Green B.R."/>
            <person name="Van de Peer Y."/>
            <person name="Grigoriev I.V."/>
        </authorList>
    </citation>
    <scope>NUCLEOTIDE SEQUENCE [LARGE SCALE GENOMIC DNA]</scope>
    <source>
        <strain evidence="3 4">CCMP1335</strain>
    </source>
</reference>
<dbReference type="GeneID" id="7449760"/>
<dbReference type="HOGENOM" id="CLU_1192001_0_0_1"/>
<dbReference type="OMA" id="MESPRCM"/>
<protein>
    <submittedName>
        <fullName evidence="3">Uncharacterized protein</fullName>
    </submittedName>
</protein>
<dbReference type="EMBL" id="CM000638">
    <property type="protein sequence ID" value="EED96678.1"/>
    <property type="molecule type" value="Genomic_DNA"/>
</dbReference>
<dbReference type="RefSeq" id="XP_002287037.1">
    <property type="nucleotide sequence ID" value="XM_002287001.1"/>
</dbReference>
<organism evidence="3 4">
    <name type="scientific">Thalassiosira pseudonana</name>
    <name type="common">Marine diatom</name>
    <name type="synonym">Cyclotella nana</name>
    <dbReference type="NCBI Taxonomy" id="35128"/>
    <lineage>
        <taxon>Eukaryota</taxon>
        <taxon>Sar</taxon>
        <taxon>Stramenopiles</taxon>
        <taxon>Ochrophyta</taxon>
        <taxon>Bacillariophyta</taxon>
        <taxon>Coscinodiscophyceae</taxon>
        <taxon>Thalassiosirophycidae</taxon>
        <taxon>Thalassiosirales</taxon>
        <taxon>Thalassiosiraceae</taxon>
        <taxon>Thalassiosira</taxon>
    </lineage>
</organism>
<feature type="compositionally biased region" description="Basic and acidic residues" evidence="1">
    <location>
        <begin position="161"/>
        <end position="176"/>
    </location>
</feature>
<evidence type="ECO:0000256" key="2">
    <source>
        <dbReference type="SAM" id="SignalP"/>
    </source>
</evidence>
<name>B8BS88_THAPS</name>
<feature type="signal peptide" evidence="2">
    <location>
        <begin position="1"/>
        <end position="19"/>
    </location>
</feature>
<feature type="region of interest" description="Disordered" evidence="1">
    <location>
        <begin position="154"/>
        <end position="176"/>
    </location>
</feature>
<evidence type="ECO:0000313" key="4">
    <source>
        <dbReference type="Proteomes" id="UP000001449"/>
    </source>
</evidence>